<proteinExistence type="predicted"/>
<accession>A0AAD9DI55</accession>
<reference evidence="4" key="1">
    <citation type="submission" date="2023-06" db="EMBL/GenBank/DDBJ databases">
        <title>Survivors Of The Sea: Transcriptome response of Skeletonema marinoi to long-term dormancy.</title>
        <authorList>
            <person name="Pinder M.I.M."/>
            <person name="Kourtchenko O."/>
            <person name="Robertson E.K."/>
            <person name="Larsson T."/>
            <person name="Maumus F."/>
            <person name="Osuna-Cruz C.M."/>
            <person name="Vancaester E."/>
            <person name="Stenow R."/>
            <person name="Vandepoele K."/>
            <person name="Ploug H."/>
            <person name="Bruchert V."/>
            <person name="Godhe A."/>
            <person name="Topel M."/>
        </authorList>
    </citation>
    <scope>NUCLEOTIDE SEQUENCE</scope>
    <source>
        <strain evidence="4">R05AC</strain>
    </source>
</reference>
<dbReference type="Gene3D" id="3.90.70.130">
    <property type="match status" value="1"/>
</dbReference>
<feature type="compositionally biased region" description="Basic and acidic residues" evidence="2">
    <location>
        <begin position="107"/>
        <end position="116"/>
    </location>
</feature>
<feature type="compositionally biased region" description="Acidic residues" evidence="2">
    <location>
        <begin position="72"/>
        <end position="86"/>
    </location>
</feature>
<organism evidence="4 5">
    <name type="scientific">Skeletonema marinoi</name>
    <dbReference type="NCBI Taxonomy" id="267567"/>
    <lineage>
        <taxon>Eukaryota</taxon>
        <taxon>Sar</taxon>
        <taxon>Stramenopiles</taxon>
        <taxon>Ochrophyta</taxon>
        <taxon>Bacillariophyta</taxon>
        <taxon>Coscinodiscophyceae</taxon>
        <taxon>Thalassiosirophycidae</taxon>
        <taxon>Thalassiosirales</taxon>
        <taxon>Skeletonemataceae</taxon>
        <taxon>Skeletonema</taxon>
        <taxon>Skeletonema marinoi-dohrnii complex</taxon>
    </lineage>
</organism>
<dbReference type="GO" id="GO:0016787">
    <property type="term" value="F:hydrolase activity"/>
    <property type="evidence" value="ECO:0007669"/>
    <property type="project" value="UniProtKB-KW"/>
</dbReference>
<evidence type="ECO:0000313" key="4">
    <source>
        <dbReference type="EMBL" id="KAK1746640.1"/>
    </source>
</evidence>
<evidence type="ECO:0000256" key="2">
    <source>
        <dbReference type="SAM" id="MobiDB-lite"/>
    </source>
</evidence>
<protein>
    <submittedName>
        <fullName evidence="4">Peptidase (Family C78)</fullName>
        <ecNumber evidence="4">3.4.-.-</ecNumber>
    </submittedName>
</protein>
<sequence length="478" mass="52860">MSNDGHFHGKRLVSRESSTASDVIDLVDDDDDSDVDVAVTASAKSTKPHQKSMNNGRRFRGGERQSLRTSSESDDVIDLVNDDGDEDTKRRQAPTQPSSSSAKRKRSSYDEPTQAKDHAAITHGIVHLLEQLRNVDTLTCAGRVGCATLSLPNKNQQPQYNHQPLHYLQNDNWSCGYRNLQMMISSMLPAVRSIFPDGVPSVHEIQTTMEELWKEGVDVENAKFHNFTLVGKTGKRAFIGTVEAWAYLSYLGVDAVVIQFLKKNRGIATVGDFIWNYFAKMTGPDGCTCFDDVTIVQPGAPPIVVPSLSSFEYGCRLFNTRPVNGGDSSLRSSCTCAMPSLYLQWEGHSITVAGIRKIKSTNGSLAPTFNLIMFDPRQRGAQTKSHLEKGVASSKSTLDSVLTGMKASKIKFELSVNELVQKRESIQLLLSTGAILDESERRRRKKCQSGIHCITASTAYPLSREYTQGDTNSMSMYR</sequence>
<gene>
    <name evidence="4" type="ORF">QTG54_003247</name>
</gene>
<dbReference type="Proteomes" id="UP001224775">
    <property type="component" value="Unassembled WGS sequence"/>
</dbReference>
<keyword evidence="1 4" id="KW-0378">Hydrolase</keyword>
<evidence type="ECO:0000259" key="3">
    <source>
        <dbReference type="Pfam" id="PF07910"/>
    </source>
</evidence>
<feature type="region of interest" description="Disordered" evidence="2">
    <location>
        <begin position="1"/>
        <end position="116"/>
    </location>
</feature>
<feature type="compositionally biased region" description="Acidic residues" evidence="2">
    <location>
        <begin position="25"/>
        <end position="35"/>
    </location>
</feature>
<evidence type="ECO:0000256" key="1">
    <source>
        <dbReference type="ARBA" id="ARBA00022801"/>
    </source>
</evidence>
<comment type="caution">
    <text evidence="4">The sequence shown here is derived from an EMBL/GenBank/DDBJ whole genome shotgun (WGS) entry which is preliminary data.</text>
</comment>
<dbReference type="InterPro" id="IPR012462">
    <property type="entry name" value="UFSP1/2_DUB_cat"/>
</dbReference>
<dbReference type="AlphaFoldDB" id="A0AAD9DI55"/>
<feature type="domain" description="UFSP1/2/DUB catalytic" evidence="3">
    <location>
        <begin position="157"/>
        <end position="394"/>
    </location>
</feature>
<dbReference type="EMBL" id="JATAAI010000004">
    <property type="protein sequence ID" value="KAK1746640.1"/>
    <property type="molecule type" value="Genomic_DNA"/>
</dbReference>
<keyword evidence="5" id="KW-1185">Reference proteome</keyword>
<dbReference type="EC" id="3.4.-.-" evidence="4"/>
<evidence type="ECO:0000313" key="5">
    <source>
        <dbReference type="Proteomes" id="UP001224775"/>
    </source>
</evidence>
<feature type="compositionally biased region" description="Low complexity" evidence="2">
    <location>
        <begin position="36"/>
        <end position="45"/>
    </location>
</feature>
<name>A0AAD9DI55_9STRA</name>
<dbReference type="Pfam" id="PF07910">
    <property type="entry name" value="Peptidase_C78"/>
    <property type="match status" value="1"/>
</dbReference>